<evidence type="ECO:0000313" key="1">
    <source>
        <dbReference type="EMBL" id="XDQ83456.1"/>
    </source>
</evidence>
<reference evidence="1" key="1">
    <citation type="submission" date="2024-07" db="EMBL/GenBank/DDBJ databases">
        <authorList>
            <person name="Yu S.T."/>
        </authorList>
    </citation>
    <scope>NUCLEOTIDE SEQUENCE</scope>
    <source>
        <strain evidence="1">Y1</strain>
    </source>
</reference>
<protein>
    <submittedName>
        <fullName evidence="1">DUF6296 family protein</fullName>
    </submittedName>
</protein>
<accession>A0AB39TWB3</accession>
<name>A0AB39TWB3_9ACTN</name>
<sequence>MKGDKTDSQSRPASLAATAKAVTGYLLWLRDDAGRSRTVPVAVTGRLGPAGHPVYADQDGTVQVEITDDGRHRALTVSPSPIVVAKPLV</sequence>
<dbReference type="Pfam" id="PF19813">
    <property type="entry name" value="DUF6296"/>
    <property type="match status" value="1"/>
</dbReference>
<dbReference type="InterPro" id="IPR046263">
    <property type="entry name" value="DUF6296"/>
</dbReference>
<dbReference type="EMBL" id="CP163445">
    <property type="protein sequence ID" value="XDQ83456.1"/>
    <property type="molecule type" value="Genomic_DNA"/>
</dbReference>
<gene>
    <name evidence="1" type="ORF">AB2U05_35580</name>
</gene>
<proteinExistence type="predicted"/>
<dbReference type="AlphaFoldDB" id="A0AB39TWB3"/>
<dbReference type="RefSeq" id="WP_369185582.1">
    <property type="nucleotide sequence ID" value="NZ_CP163445.1"/>
</dbReference>
<organism evidence="1">
    <name type="scientific">Streptomyces sp. Y1</name>
    <dbReference type="NCBI Taxonomy" id="3238634"/>
    <lineage>
        <taxon>Bacteria</taxon>
        <taxon>Bacillati</taxon>
        <taxon>Actinomycetota</taxon>
        <taxon>Actinomycetes</taxon>
        <taxon>Kitasatosporales</taxon>
        <taxon>Streptomycetaceae</taxon>
        <taxon>Streptomyces</taxon>
    </lineage>
</organism>